<evidence type="ECO:0000313" key="2">
    <source>
        <dbReference type="Proteomes" id="UP000249467"/>
    </source>
</evidence>
<dbReference type="AlphaFoldDB" id="A0A2W4W9P8"/>
<dbReference type="Proteomes" id="UP000249467">
    <property type="component" value="Unassembled WGS sequence"/>
</dbReference>
<dbReference type="Pfam" id="PF23856">
    <property type="entry name" value="DUF7219"/>
    <property type="match status" value="1"/>
</dbReference>
<evidence type="ECO:0000313" key="1">
    <source>
        <dbReference type="EMBL" id="PZO41192.1"/>
    </source>
</evidence>
<gene>
    <name evidence="1" type="ORF">DCF19_10490</name>
</gene>
<proteinExistence type="predicted"/>
<evidence type="ECO:0008006" key="3">
    <source>
        <dbReference type="Google" id="ProtNLM"/>
    </source>
</evidence>
<name>A0A2W4W9P8_9CYAN</name>
<reference evidence="1 2" key="1">
    <citation type="submission" date="2018-04" db="EMBL/GenBank/DDBJ databases">
        <authorList>
            <person name="Go L.Y."/>
            <person name="Mitchell J.A."/>
        </authorList>
    </citation>
    <scope>NUCLEOTIDE SEQUENCE [LARGE SCALE GENOMIC DNA]</scope>
    <source>
        <strain evidence="1">ULC066bin1</strain>
    </source>
</reference>
<reference evidence="1 2" key="2">
    <citation type="submission" date="2018-06" db="EMBL/GenBank/DDBJ databases">
        <title>Metagenomic assembly of (sub)arctic Cyanobacteria and their associated microbiome from non-axenic cultures.</title>
        <authorList>
            <person name="Baurain D."/>
        </authorList>
    </citation>
    <scope>NUCLEOTIDE SEQUENCE [LARGE SCALE GENOMIC DNA]</scope>
    <source>
        <strain evidence="1">ULC066bin1</strain>
    </source>
</reference>
<organism evidence="1 2">
    <name type="scientific">Pseudanabaena frigida</name>
    <dbReference type="NCBI Taxonomy" id="945775"/>
    <lineage>
        <taxon>Bacteria</taxon>
        <taxon>Bacillati</taxon>
        <taxon>Cyanobacteriota</taxon>
        <taxon>Cyanophyceae</taxon>
        <taxon>Pseudanabaenales</taxon>
        <taxon>Pseudanabaenaceae</taxon>
        <taxon>Pseudanabaena</taxon>
    </lineage>
</organism>
<dbReference type="EMBL" id="QBML01000012">
    <property type="protein sequence ID" value="PZO41192.1"/>
    <property type="molecule type" value="Genomic_DNA"/>
</dbReference>
<accession>A0A2W4W9P8</accession>
<protein>
    <recommendedName>
        <fullName evidence="3">Isopropylmalate/homocitrate/citramalate synthase</fullName>
    </recommendedName>
</protein>
<comment type="caution">
    <text evidence="1">The sequence shown here is derived from an EMBL/GenBank/DDBJ whole genome shotgun (WGS) entry which is preliminary data.</text>
</comment>
<sequence length="77" mass="8907">MTKDNFLCPRSRYYGHFTPENLLFNDNLQEFANRVGYIASLETGGKISPEDSYEQIKALWTKFESASQQLHITEQTS</sequence>
<dbReference type="InterPro" id="IPR055643">
    <property type="entry name" value="DUF7219"/>
</dbReference>